<protein>
    <submittedName>
        <fullName evidence="1">Uncharacterized protein</fullName>
    </submittedName>
</protein>
<dbReference type="SUPFAM" id="SSF49313">
    <property type="entry name" value="Cadherin-like"/>
    <property type="match status" value="1"/>
</dbReference>
<keyword evidence="2" id="KW-1185">Reference proteome</keyword>
<comment type="caution">
    <text evidence="1">The sequence shown here is derived from an EMBL/GenBank/DDBJ whole genome shotgun (WGS) entry which is preliminary data.</text>
</comment>
<dbReference type="GO" id="GO:0016020">
    <property type="term" value="C:membrane"/>
    <property type="evidence" value="ECO:0007669"/>
    <property type="project" value="InterPro"/>
</dbReference>
<dbReference type="GO" id="GO:0005509">
    <property type="term" value="F:calcium ion binding"/>
    <property type="evidence" value="ECO:0007669"/>
    <property type="project" value="InterPro"/>
</dbReference>
<accession>A0A9D4RCX7</accession>
<sequence>MDDALARSLYTIYIDAYDSLVPDNRARTQVQITVLRNQGFPEFDRASYNEQIDEFHQLAVSVVNITARDTRDNDQITYRMIDGSLNQINSIPCEATDDGLPARSRDVSVVLRVIRVGSAPPSAHPSPLMCQKTRPLGRVYSEVNAQNPISGRNPFLRYELIGCHLPTTSLLSIPQQEISL</sequence>
<dbReference type="Proteomes" id="UP000828390">
    <property type="component" value="Unassembled WGS sequence"/>
</dbReference>
<reference evidence="1" key="1">
    <citation type="journal article" date="2019" name="bioRxiv">
        <title>The Genome of the Zebra Mussel, Dreissena polymorpha: A Resource for Invasive Species Research.</title>
        <authorList>
            <person name="McCartney M.A."/>
            <person name="Auch B."/>
            <person name="Kono T."/>
            <person name="Mallez S."/>
            <person name="Zhang Y."/>
            <person name="Obille A."/>
            <person name="Becker A."/>
            <person name="Abrahante J.E."/>
            <person name="Garbe J."/>
            <person name="Badalamenti J.P."/>
            <person name="Herman A."/>
            <person name="Mangelson H."/>
            <person name="Liachko I."/>
            <person name="Sullivan S."/>
            <person name="Sone E.D."/>
            <person name="Koren S."/>
            <person name="Silverstein K.A.T."/>
            <person name="Beckman K.B."/>
            <person name="Gohl D.M."/>
        </authorList>
    </citation>
    <scope>NUCLEOTIDE SEQUENCE</scope>
    <source>
        <strain evidence="1">Duluth1</strain>
        <tissue evidence="1">Whole animal</tissue>
    </source>
</reference>
<dbReference type="EMBL" id="JAIWYP010000002">
    <property type="protein sequence ID" value="KAH3862888.1"/>
    <property type="molecule type" value="Genomic_DNA"/>
</dbReference>
<dbReference type="InterPro" id="IPR015919">
    <property type="entry name" value="Cadherin-like_sf"/>
</dbReference>
<evidence type="ECO:0000313" key="1">
    <source>
        <dbReference type="EMBL" id="KAH3862888.1"/>
    </source>
</evidence>
<evidence type="ECO:0000313" key="2">
    <source>
        <dbReference type="Proteomes" id="UP000828390"/>
    </source>
</evidence>
<reference evidence="1" key="2">
    <citation type="submission" date="2020-11" db="EMBL/GenBank/DDBJ databases">
        <authorList>
            <person name="McCartney M.A."/>
            <person name="Auch B."/>
            <person name="Kono T."/>
            <person name="Mallez S."/>
            <person name="Becker A."/>
            <person name="Gohl D.M."/>
            <person name="Silverstein K.A.T."/>
            <person name="Koren S."/>
            <person name="Bechman K.B."/>
            <person name="Herman A."/>
            <person name="Abrahante J.E."/>
            <person name="Garbe J."/>
        </authorList>
    </citation>
    <scope>NUCLEOTIDE SEQUENCE</scope>
    <source>
        <strain evidence="1">Duluth1</strain>
        <tissue evidence="1">Whole animal</tissue>
    </source>
</reference>
<dbReference type="AlphaFoldDB" id="A0A9D4RCX7"/>
<gene>
    <name evidence="1" type="ORF">DPMN_025863</name>
</gene>
<organism evidence="1 2">
    <name type="scientific">Dreissena polymorpha</name>
    <name type="common">Zebra mussel</name>
    <name type="synonym">Mytilus polymorpha</name>
    <dbReference type="NCBI Taxonomy" id="45954"/>
    <lineage>
        <taxon>Eukaryota</taxon>
        <taxon>Metazoa</taxon>
        <taxon>Spiralia</taxon>
        <taxon>Lophotrochozoa</taxon>
        <taxon>Mollusca</taxon>
        <taxon>Bivalvia</taxon>
        <taxon>Autobranchia</taxon>
        <taxon>Heteroconchia</taxon>
        <taxon>Euheterodonta</taxon>
        <taxon>Imparidentia</taxon>
        <taxon>Neoheterodontei</taxon>
        <taxon>Myida</taxon>
        <taxon>Dreissenoidea</taxon>
        <taxon>Dreissenidae</taxon>
        <taxon>Dreissena</taxon>
    </lineage>
</organism>
<name>A0A9D4RCX7_DREPO</name>
<proteinExistence type="predicted"/>